<name>A0A7X9FU04_9DELT</name>
<organism evidence="1 2">
    <name type="scientific">SAR324 cluster bacterium</name>
    <dbReference type="NCBI Taxonomy" id="2024889"/>
    <lineage>
        <taxon>Bacteria</taxon>
        <taxon>Deltaproteobacteria</taxon>
        <taxon>SAR324 cluster</taxon>
    </lineage>
</organism>
<proteinExistence type="predicted"/>
<protein>
    <submittedName>
        <fullName evidence="1">Uncharacterized protein</fullName>
    </submittedName>
</protein>
<dbReference type="AlphaFoldDB" id="A0A7X9FU04"/>
<reference evidence="1 2" key="1">
    <citation type="journal article" date="2020" name="Biotechnol. Biofuels">
        <title>New insights from the biogas microbiome by comprehensive genome-resolved metagenomics of nearly 1600 species originating from multiple anaerobic digesters.</title>
        <authorList>
            <person name="Campanaro S."/>
            <person name="Treu L."/>
            <person name="Rodriguez-R L.M."/>
            <person name="Kovalovszki A."/>
            <person name="Ziels R.M."/>
            <person name="Maus I."/>
            <person name="Zhu X."/>
            <person name="Kougias P.G."/>
            <person name="Basile A."/>
            <person name="Luo G."/>
            <person name="Schluter A."/>
            <person name="Konstantinidis K.T."/>
            <person name="Angelidaki I."/>
        </authorList>
    </citation>
    <scope>NUCLEOTIDE SEQUENCE [LARGE SCALE GENOMIC DNA]</scope>
    <source>
        <strain evidence="1">AS27yjCOA_65</strain>
    </source>
</reference>
<evidence type="ECO:0000313" key="2">
    <source>
        <dbReference type="Proteomes" id="UP000524246"/>
    </source>
</evidence>
<gene>
    <name evidence="1" type="ORF">GYA55_13185</name>
</gene>
<evidence type="ECO:0000313" key="1">
    <source>
        <dbReference type="EMBL" id="NMC64111.1"/>
    </source>
</evidence>
<sequence length="90" mass="10013">MRYDAQVSSAPATIALNAKRWAEEWSKTRRQPAYVKNMRIRATQGDPAAKKWLDCYVAAQTAINIEKCFSDKSLARASAGASDSKSLPRH</sequence>
<dbReference type="Proteomes" id="UP000524246">
    <property type="component" value="Unassembled WGS sequence"/>
</dbReference>
<accession>A0A7X9FU04</accession>
<dbReference type="EMBL" id="JAAZON010000602">
    <property type="protein sequence ID" value="NMC64111.1"/>
    <property type="molecule type" value="Genomic_DNA"/>
</dbReference>
<comment type="caution">
    <text evidence="1">The sequence shown here is derived from an EMBL/GenBank/DDBJ whole genome shotgun (WGS) entry which is preliminary data.</text>
</comment>